<proteinExistence type="predicted"/>
<dbReference type="InterPro" id="IPR009030">
    <property type="entry name" value="Growth_fac_rcpt_cys_sf"/>
</dbReference>
<dbReference type="SUPFAM" id="SSF57184">
    <property type="entry name" value="Growth factor receptor domain"/>
    <property type="match status" value="1"/>
</dbReference>
<keyword evidence="2" id="KW-0732">Signal</keyword>
<sequence length="223" mass="24433">MKALLLLFSLVSIVPALSYSSRSVRSDCDENCLKCTDPKSHFPKCRRCKEGYTLVKTYIRRRCESQCPPGSGQVPVWDPVIRAYICDRKTDCYWHDSNCVECLGSGSCLKCKKNYALKQKSFKYTGAIIGLNKCVDDCETCVEPRSKTIVCKTTAASCLNSQAPSTPHKKSPHNLPSPKVPAGAVGTNPSTDIDPTPEPTRDGAMTGSSEDTEPTVDEIDNNN</sequence>
<feature type="compositionally biased region" description="Acidic residues" evidence="1">
    <location>
        <begin position="210"/>
        <end position="223"/>
    </location>
</feature>
<evidence type="ECO:0008006" key="5">
    <source>
        <dbReference type="Google" id="ProtNLM"/>
    </source>
</evidence>
<dbReference type="EMBL" id="CALNXJ010000044">
    <property type="protein sequence ID" value="CAH3148084.1"/>
    <property type="molecule type" value="Genomic_DNA"/>
</dbReference>
<organism evidence="3 4">
    <name type="scientific">Pocillopora meandrina</name>
    <dbReference type="NCBI Taxonomy" id="46732"/>
    <lineage>
        <taxon>Eukaryota</taxon>
        <taxon>Metazoa</taxon>
        <taxon>Cnidaria</taxon>
        <taxon>Anthozoa</taxon>
        <taxon>Hexacorallia</taxon>
        <taxon>Scleractinia</taxon>
        <taxon>Astrocoeniina</taxon>
        <taxon>Pocilloporidae</taxon>
        <taxon>Pocillopora</taxon>
    </lineage>
</organism>
<gene>
    <name evidence="3" type="ORF">PMEA_00023680</name>
</gene>
<evidence type="ECO:0000256" key="2">
    <source>
        <dbReference type="SAM" id="SignalP"/>
    </source>
</evidence>
<reference evidence="3 4" key="1">
    <citation type="submission" date="2022-05" db="EMBL/GenBank/DDBJ databases">
        <authorList>
            <consortium name="Genoscope - CEA"/>
            <person name="William W."/>
        </authorList>
    </citation>
    <scope>NUCLEOTIDE SEQUENCE [LARGE SCALE GENOMIC DNA]</scope>
</reference>
<feature type="region of interest" description="Disordered" evidence="1">
    <location>
        <begin position="162"/>
        <end position="223"/>
    </location>
</feature>
<keyword evidence="4" id="KW-1185">Reference proteome</keyword>
<comment type="caution">
    <text evidence="3">The sequence shown here is derived from an EMBL/GenBank/DDBJ whole genome shotgun (WGS) entry which is preliminary data.</text>
</comment>
<evidence type="ECO:0000313" key="3">
    <source>
        <dbReference type="EMBL" id="CAH3148084.1"/>
    </source>
</evidence>
<feature type="signal peptide" evidence="2">
    <location>
        <begin position="1"/>
        <end position="18"/>
    </location>
</feature>
<name>A0AAU9XJT5_9CNID</name>
<dbReference type="Gene3D" id="2.10.220.10">
    <property type="entry name" value="Hormone Receptor, Insulin-like Growth Factor Receptor 1, Chain A, domain 2"/>
    <property type="match status" value="1"/>
</dbReference>
<protein>
    <recommendedName>
        <fullName evidence="5">TNFR-Cys domain-containing protein</fullName>
    </recommendedName>
</protein>
<dbReference type="AlphaFoldDB" id="A0AAU9XJT5"/>
<accession>A0AAU9XJT5</accession>
<evidence type="ECO:0000313" key="4">
    <source>
        <dbReference type="Proteomes" id="UP001159428"/>
    </source>
</evidence>
<feature type="chain" id="PRO_5043908603" description="TNFR-Cys domain-containing protein" evidence="2">
    <location>
        <begin position="19"/>
        <end position="223"/>
    </location>
</feature>
<evidence type="ECO:0000256" key="1">
    <source>
        <dbReference type="SAM" id="MobiDB-lite"/>
    </source>
</evidence>
<dbReference type="Proteomes" id="UP001159428">
    <property type="component" value="Unassembled WGS sequence"/>
</dbReference>